<evidence type="ECO:0000313" key="2">
    <source>
        <dbReference type="Proteomes" id="UP001163846"/>
    </source>
</evidence>
<organism evidence="1 2">
    <name type="scientific">Lentinula raphanica</name>
    <dbReference type="NCBI Taxonomy" id="153919"/>
    <lineage>
        <taxon>Eukaryota</taxon>
        <taxon>Fungi</taxon>
        <taxon>Dikarya</taxon>
        <taxon>Basidiomycota</taxon>
        <taxon>Agaricomycotina</taxon>
        <taxon>Agaricomycetes</taxon>
        <taxon>Agaricomycetidae</taxon>
        <taxon>Agaricales</taxon>
        <taxon>Marasmiineae</taxon>
        <taxon>Omphalotaceae</taxon>
        <taxon>Lentinula</taxon>
    </lineage>
</organism>
<name>A0AA38U555_9AGAR</name>
<dbReference type="AlphaFoldDB" id="A0AA38U555"/>
<proteinExistence type="predicted"/>
<dbReference type="EMBL" id="MU806917">
    <property type="protein sequence ID" value="KAJ3832572.1"/>
    <property type="molecule type" value="Genomic_DNA"/>
</dbReference>
<keyword evidence="2" id="KW-1185">Reference proteome</keyword>
<sequence length="147" mass="16300">MASLLLLKHCHINPVDLQNGFVARSFLYIHPKARLPLVQDVACRVMPGDNVCVFECISDMMHSEYIPPETNILSVHRVLDESGFSPGDGLVIIFLDGSSPSEPVLQRRYPTTNDHIIVLGVHANGQVRSISQPSFPSVLKFFKSEST</sequence>
<dbReference type="Proteomes" id="UP001163846">
    <property type="component" value="Unassembled WGS sequence"/>
</dbReference>
<evidence type="ECO:0000313" key="1">
    <source>
        <dbReference type="EMBL" id="KAJ3832572.1"/>
    </source>
</evidence>
<accession>A0AA38U555</accession>
<protein>
    <submittedName>
        <fullName evidence="1">Uncharacterized protein</fullName>
    </submittedName>
</protein>
<reference evidence="1" key="1">
    <citation type="submission" date="2022-08" db="EMBL/GenBank/DDBJ databases">
        <authorList>
            <consortium name="DOE Joint Genome Institute"/>
            <person name="Min B."/>
            <person name="Riley R."/>
            <person name="Sierra-Patev S."/>
            <person name="Naranjo-Ortiz M."/>
            <person name="Looney B."/>
            <person name="Konkel Z."/>
            <person name="Slot J.C."/>
            <person name="Sakamoto Y."/>
            <person name="Steenwyk J.L."/>
            <person name="Rokas A."/>
            <person name="Carro J."/>
            <person name="Camarero S."/>
            <person name="Ferreira P."/>
            <person name="Molpeceres G."/>
            <person name="Ruiz-Duenas F.J."/>
            <person name="Serrano A."/>
            <person name="Henrissat B."/>
            <person name="Drula E."/>
            <person name="Hughes K.W."/>
            <person name="Mata J.L."/>
            <person name="Ishikawa N.K."/>
            <person name="Vargas-Isla R."/>
            <person name="Ushijima S."/>
            <person name="Smith C.A."/>
            <person name="Ahrendt S."/>
            <person name="Andreopoulos W."/>
            <person name="He G."/>
            <person name="Labutti K."/>
            <person name="Lipzen A."/>
            <person name="Ng V."/>
            <person name="Sandor L."/>
            <person name="Barry K."/>
            <person name="Martinez A.T."/>
            <person name="Xiao Y."/>
            <person name="Gibbons J.G."/>
            <person name="Terashima K."/>
            <person name="Hibbett D.S."/>
            <person name="Grigoriev I.V."/>
        </authorList>
    </citation>
    <scope>NUCLEOTIDE SEQUENCE</scope>
    <source>
        <strain evidence="1">TFB9207</strain>
    </source>
</reference>
<gene>
    <name evidence="1" type="ORF">F5878DRAFT_666451</name>
</gene>
<comment type="caution">
    <text evidence="1">The sequence shown here is derived from an EMBL/GenBank/DDBJ whole genome shotgun (WGS) entry which is preliminary data.</text>
</comment>